<comment type="caution">
    <text evidence="2">The sequence shown here is derived from an EMBL/GenBank/DDBJ whole genome shotgun (WGS) entry which is preliminary data.</text>
</comment>
<name>A0ABY1VNL5_9ACTO</name>
<reference evidence="2 3" key="1">
    <citation type="submission" date="2018-06" db="EMBL/GenBank/DDBJ databases">
        <authorList>
            <consortium name="Pathogen Informatics"/>
            <person name="Doyle S."/>
        </authorList>
    </citation>
    <scope>NUCLEOTIDE SEQUENCE [LARGE SCALE GENOMIC DNA]</scope>
    <source>
        <strain evidence="2 3">NCTC11535</strain>
    </source>
</reference>
<evidence type="ECO:0000313" key="2">
    <source>
        <dbReference type="EMBL" id="SPT53555.1"/>
    </source>
</evidence>
<sequence>MSSDQLTGLARLARALRVQHRRAGFKGALYVAAIGTLLTCLGLIALCVLSSSVTLRENRSAAAAPVIATDPTAAKLLYQHAYASIDDHPVFLAVIEPLTADAPLPPGISHWPEPGGALVSPQLAEELRGPRANSFGQVVGTIDRVALETPTERRVYFRPVPGTFQAQMMMPVTGFGSADAVLLHGVGYLYGAPLSRSAAVLLIGVVLPGLLTVAVGAAIGAEHLRGLGAMLATMGLQRRQLAWTDLGEHLPACLTGAAAVSGGGGLCAARGQKLGAPTPMGPQGNSPNRLGASSPGCNMSSQLDGCQPIQTACCDPVHLGARTSVLGAGI</sequence>
<proteinExistence type="predicted"/>
<keyword evidence="1" id="KW-0812">Transmembrane</keyword>
<feature type="transmembrane region" description="Helical" evidence="1">
    <location>
        <begin position="27"/>
        <end position="49"/>
    </location>
</feature>
<organism evidence="2 3">
    <name type="scientific">Actinomyces bovis</name>
    <dbReference type="NCBI Taxonomy" id="1658"/>
    <lineage>
        <taxon>Bacteria</taxon>
        <taxon>Bacillati</taxon>
        <taxon>Actinomycetota</taxon>
        <taxon>Actinomycetes</taxon>
        <taxon>Actinomycetales</taxon>
        <taxon>Actinomycetaceae</taxon>
        <taxon>Actinomyces</taxon>
    </lineage>
</organism>
<dbReference type="RefSeq" id="WP_111836513.1">
    <property type="nucleotide sequence ID" value="NZ_UAPQ01000007.1"/>
</dbReference>
<keyword evidence="1" id="KW-1133">Transmembrane helix</keyword>
<keyword evidence="3" id="KW-1185">Reference proteome</keyword>
<keyword evidence="1" id="KW-0472">Membrane</keyword>
<accession>A0ABY1VNL5</accession>
<dbReference type="Proteomes" id="UP000250006">
    <property type="component" value="Unassembled WGS sequence"/>
</dbReference>
<dbReference type="EMBL" id="UAPQ01000007">
    <property type="protein sequence ID" value="SPT53555.1"/>
    <property type="molecule type" value="Genomic_DNA"/>
</dbReference>
<evidence type="ECO:0000256" key="1">
    <source>
        <dbReference type="SAM" id="Phobius"/>
    </source>
</evidence>
<protein>
    <recommendedName>
        <fullName evidence="4">FtsX-like permease family</fullName>
    </recommendedName>
</protein>
<gene>
    <name evidence="2" type="ORF">NCTC11535_01224</name>
</gene>
<evidence type="ECO:0000313" key="3">
    <source>
        <dbReference type="Proteomes" id="UP000250006"/>
    </source>
</evidence>
<evidence type="ECO:0008006" key="4">
    <source>
        <dbReference type="Google" id="ProtNLM"/>
    </source>
</evidence>
<feature type="transmembrane region" description="Helical" evidence="1">
    <location>
        <begin position="197"/>
        <end position="221"/>
    </location>
</feature>